<feature type="compositionally biased region" description="Polar residues" evidence="5">
    <location>
        <begin position="488"/>
        <end position="510"/>
    </location>
</feature>
<dbReference type="GO" id="GO:0002724">
    <property type="term" value="P:regulation of T cell cytokine production"/>
    <property type="evidence" value="ECO:0007669"/>
    <property type="project" value="TreeGrafter"/>
</dbReference>
<reference evidence="7" key="1">
    <citation type="submission" date="2019-05" db="EMBL/GenBank/DDBJ databases">
        <authorList>
            <person name="Zhang S."/>
            <person name="Liu J."/>
        </authorList>
    </citation>
    <scope>NUCLEOTIDE SEQUENCE [LARGE SCALE GENOMIC DNA]</scope>
</reference>
<name>A0A8B9WWM6_BOSMU</name>
<feature type="compositionally biased region" description="Basic and acidic residues" evidence="5">
    <location>
        <begin position="511"/>
        <end position="524"/>
    </location>
</feature>
<dbReference type="GO" id="GO:0016020">
    <property type="term" value="C:membrane"/>
    <property type="evidence" value="ECO:0007669"/>
    <property type="project" value="InterPro"/>
</dbReference>
<feature type="region of interest" description="Disordered" evidence="5">
    <location>
        <begin position="399"/>
        <end position="472"/>
    </location>
</feature>
<feature type="compositionally biased region" description="Polar residues" evidence="5">
    <location>
        <begin position="439"/>
        <end position="459"/>
    </location>
</feature>
<dbReference type="GO" id="GO:0043120">
    <property type="term" value="F:tumor necrosis factor binding"/>
    <property type="evidence" value="ECO:0007669"/>
    <property type="project" value="TreeGrafter"/>
</dbReference>
<keyword evidence="3" id="KW-1015">Disulfide bond</keyword>
<dbReference type="GO" id="GO:0150079">
    <property type="term" value="P:negative regulation of neuroinflammatory response"/>
    <property type="evidence" value="ECO:0007669"/>
    <property type="project" value="TreeGrafter"/>
</dbReference>
<keyword evidence="2" id="KW-0677">Repeat</keyword>
<feature type="region of interest" description="Disordered" evidence="5">
    <location>
        <begin position="488"/>
        <end position="556"/>
    </location>
</feature>
<dbReference type="GO" id="GO:0005031">
    <property type="term" value="F:tumor necrosis factor receptor activity"/>
    <property type="evidence" value="ECO:0007669"/>
    <property type="project" value="InterPro"/>
</dbReference>
<accession>A0A8B9WWM6</accession>
<dbReference type="Ensembl" id="ENSBGRT00000014942.1">
    <property type="protein sequence ID" value="ENSBGRP00000012950.1"/>
    <property type="gene ID" value="ENSBGRG00000008122.1"/>
</dbReference>
<dbReference type="InterPro" id="IPR020411">
    <property type="entry name" value="TNFR_1B"/>
</dbReference>
<keyword evidence="1" id="KW-0732">Signal</keyword>
<sequence>MGDDAGVETLIKELPNQASELWGSGGQRMSLGPVRSHPLPHCPPPPRLLAFTFSGYRVQSLCNTTLDTICASCESSTYTQLWNLVTACFSCNSRCSSGESAQSKGWARASSPGLFALELAGLILDLCFHAQGHMYSIALHCFSSSIAPWGRQAKSSSGGTVPVVRVEDIVPEKVGVLVHTVTETLWPAVFMPHLEAGAEVCCLWVVGLGGKTEWAWPVEGGVTLGRLLLSRPGGNSSLHNETESHLHLQARLVLHPGEAGGLPAVRGAAQMRPWLRRGQTSCSSVAIPGTASTDAVCTSVLPTWKVARGPATTRSQHMEPTLGPSTAPSTFFLLPKVPSPPSSPVEQPNAGNISLPIELIVGVTALGLLLIVVVNCVIMTQKKKKPFCLQGDAKVPHLPANKAQGAPGPEQQHLLTTAPSSSSSSLESSTSSTDKRAPTRSQLQSPGLEKASTSGEAQTSCSSSEASSGGHGTQVNVTCIVNVCSGPDHSSQCPSQAGSTRDTDASTPNSPKEEQVPFSKEERPFQSQPGAPETLLQGLEEKPLPLGVPDAGMKPS</sequence>
<keyword evidence="6" id="KW-1133">Transmembrane helix</keyword>
<evidence type="ECO:0008006" key="9">
    <source>
        <dbReference type="Google" id="ProtNLM"/>
    </source>
</evidence>
<dbReference type="PRINTS" id="PR01919">
    <property type="entry name" value="TNFACTORR1B"/>
</dbReference>
<feature type="transmembrane region" description="Helical" evidence="6">
    <location>
        <begin position="359"/>
        <end position="378"/>
    </location>
</feature>
<dbReference type="InterPro" id="IPR051670">
    <property type="entry name" value="TNF_chemokine_rcpt-like"/>
</dbReference>
<evidence type="ECO:0000256" key="4">
    <source>
        <dbReference type="ARBA" id="ARBA00023180"/>
    </source>
</evidence>
<evidence type="ECO:0000313" key="7">
    <source>
        <dbReference type="Ensembl" id="ENSBGRP00000012950.1"/>
    </source>
</evidence>
<evidence type="ECO:0000256" key="3">
    <source>
        <dbReference type="ARBA" id="ARBA00023157"/>
    </source>
</evidence>
<dbReference type="GO" id="GO:0097191">
    <property type="term" value="P:extrinsic apoptotic signaling pathway"/>
    <property type="evidence" value="ECO:0007669"/>
    <property type="project" value="TreeGrafter"/>
</dbReference>
<dbReference type="GO" id="GO:0042129">
    <property type="term" value="P:regulation of T cell proliferation"/>
    <property type="evidence" value="ECO:0007669"/>
    <property type="project" value="TreeGrafter"/>
</dbReference>
<dbReference type="Proteomes" id="UP000694520">
    <property type="component" value="Chromosome 14"/>
</dbReference>
<reference evidence="7" key="3">
    <citation type="submission" date="2025-09" db="UniProtKB">
        <authorList>
            <consortium name="Ensembl"/>
        </authorList>
    </citation>
    <scope>IDENTIFICATION</scope>
</reference>
<evidence type="ECO:0000256" key="2">
    <source>
        <dbReference type="ARBA" id="ARBA00022737"/>
    </source>
</evidence>
<keyword evidence="4" id="KW-0325">Glycoprotein</keyword>
<dbReference type="PANTHER" id="PTHR47386">
    <property type="entry name" value="TUMOR NECROSIS FACTOR RECEPTOR SUPERFAMILY MEMBER 1B"/>
    <property type="match status" value="1"/>
</dbReference>
<keyword evidence="8" id="KW-1185">Reference proteome</keyword>
<keyword evidence="6" id="KW-0812">Transmembrane</keyword>
<dbReference type="Gene3D" id="2.10.50.10">
    <property type="entry name" value="Tumor Necrosis Factor Receptor, subunit A, domain 2"/>
    <property type="match status" value="1"/>
</dbReference>
<evidence type="ECO:0000256" key="1">
    <source>
        <dbReference type="ARBA" id="ARBA00022729"/>
    </source>
</evidence>
<reference evidence="7" key="2">
    <citation type="submission" date="2025-08" db="UniProtKB">
        <authorList>
            <consortium name="Ensembl"/>
        </authorList>
    </citation>
    <scope>IDENTIFICATION</scope>
</reference>
<proteinExistence type="predicted"/>
<protein>
    <recommendedName>
        <fullName evidence="9">Tumor necrosis factor receptor superfamily member 1B</fullName>
    </recommendedName>
</protein>
<dbReference type="AlphaFoldDB" id="A0A8B9WWM6"/>
<dbReference type="GO" id="GO:0008630">
    <property type="term" value="P:intrinsic apoptotic signaling pathway in response to DNA damage"/>
    <property type="evidence" value="ECO:0007669"/>
    <property type="project" value="TreeGrafter"/>
</dbReference>
<evidence type="ECO:0000256" key="5">
    <source>
        <dbReference type="SAM" id="MobiDB-lite"/>
    </source>
</evidence>
<evidence type="ECO:0000256" key="6">
    <source>
        <dbReference type="SAM" id="Phobius"/>
    </source>
</evidence>
<keyword evidence="6" id="KW-0472">Membrane</keyword>
<organism evidence="7 8">
    <name type="scientific">Bos mutus grunniens</name>
    <name type="common">Wild yak</name>
    <name type="synonym">Bos grunniens</name>
    <dbReference type="NCBI Taxonomy" id="30521"/>
    <lineage>
        <taxon>Eukaryota</taxon>
        <taxon>Metazoa</taxon>
        <taxon>Chordata</taxon>
        <taxon>Craniata</taxon>
        <taxon>Vertebrata</taxon>
        <taxon>Euteleostomi</taxon>
        <taxon>Mammalia</taxon>
        <taxon>Eutheria</taxon>
        <taxon>Laurasiatheria</taxon>
        <taxon>Artiodactyla</taxon>
        <taxon>Ruminantia</taxon>
        <taxon>Pecora</taxon>
        <taxon>Bovidae</taxon>
        <taxon>Bovinae</taxon>
        <taxon>Bos</taxon>
    </lineage>
</organism>
<dbReference type="GO" id="GO:0051044">
    <property type="term" value="P:positive regulation of membrane protein ectodomain proteolysis"/>
    <property type="evidence" value="ECO:0007669"/>
    <property type="project" value="TreeGrafter"/>
</dbReference>
<evidence type="ECO:0000313" key="8">
    <source>
        <dbReference type="Proteomes" id="UP000694520"/>
    </source>
</evidence>
<dbReference type="GeneTree" id="ENSGT00940000161800"/>
<dbReference type="GO" id="GO:0048714">
    <property type="term" value="P:positive regulation of oligodendrocyte differentiation"/>
    <property type="evidence" value="ECO:0007669"/>
    <property type="project" value="TreeGrafter"/>
</dbReference>
<feature type="compositionally biased region" description="Low complexity" evidence="5">
    <location>
        <begin position="414"/>
        <end position="432"/>
    </location>
</feature>
<dbReference type="SUPFAM" id="SSF57586">
    <property type="entry name" value="TNF receptor-like"/>
    <property type="match status" value="1"/>
</dbReference>
<dbReference type="PANTHER" id="PTHR47386:SF1">
    <property type="entry name" value="TUMOR NECROSIS FACTOR RECEPTOR SUPERFAMILY MEMBER 1B"/>
    <property type="match status" value="1"/>
</dbReference>
<dbReference type="GO" id="GO:0031643">
    <property type="term" value="P:positive regulation of myelination"/>
    <property type="evidence" value="ECO:0007669"/>
    <property type="project" value="TreeGrafter"/>
</dbReference>